<feature type="non-terminal residue" evidence="3">
    <location>
        <position position="59"/>
    </location>
</feature>
<evidence type="ECO:0000313" key="3">
    <source>
        <dbReference type="EMBL" id="CAF4943800.1"/>
    </source>
</evidence>
<dbReference type="Gene3D" id="2.170.140.10">
    <property type="entry name" value="Chitin binding domain"/>
    <property type="match status" value="1"/>
</dbReference>
<comment type="caution">
    <text evidence="3">The sequence shown here is derived from an EMBL/GenBank/DDBJ whole genome shotgun (WGS) entry which is preliminary data.</text>
</comment>
<protein>
    <recommendedName>
        <fullName evidence="1">Chitin-binding type-2 domain-containing protein</fullName>
    </recommendedName>
</protein>
<gene>
    <name evidence="2" type="ORF">BYL167_LOCUS38097</name>
    <name evidence="3" type="ORF">GIL414_LOCUS53960</name>
</gene>
<dbReference type="SUPFAM" id="SSF57625">
    <property type="entry name" value="Invertebrate chitin-binding proteins"/>
    <property type="match status" value="1"/>
</dbReference>
<evidence type="ECO:0000313" key="4">
    <source>
        <dbReference type="Proteomes" id="UP000681720"/>
    </source>
</evidence>
<proteinExistence type="predicted"/>
<organism evidence="3 4">
    <name type="scientific">Rotaria magnacalcarata</name>
    <dbReference type="NCBI Taxonomy" id="392030"/>
    <lineage>
        <taxon>Eukaryota</taxon>
        <taxon>Metazoa</taxon>
        <taxon>Spiralia</taxon>
        <taxon>Gnathifera</taxon>
        <taxon>Rotifera</taxon>
        <taxon>Eurotatoria</taxon>
        <taxon>Bdelloidea</taxon>
        <taxon>Philodinida</taxon>
        <taxon>Philodinidae</taxon>
        <taxon>Rotaria</taxon>
    </lineage>
</organism>
<reference evidence="3" key="1">
    <citation type="submission" date="2021-02" db="EMBL/GenBank/DDBJ databases">
        <authorList>
            <person name="Nowell W R."/>
        </authorList>
    </citation>
    <scope>NUCLEOTIDE SEQUENCE</scope>
</reference>
<dbReference type="InterPro" id="IPR036508">
    <property type="entry name" value="Chitin-bd_dom_sf"/>
</dbReference>
<dbReference type="InterPro" id="IPR002557">
    <property type="entry name" value="Chitin-bd_dom"/>
</dbReference>
<dbReference type="EMBL" id="CAJOBH010088086">
    <property type="protein sequence ID" value="CAF4550734.1"/>
    <property type="molecule type" value="Genomic_DNA"/>
</dbReference>
<evidence type="ECO:0000259" key="1">
    <source>
        <dbReference type="Pfam" id="PF01607"/>
    </source>
</evidence>
<dbReference type="GO" id="GO:0005576">
    <property type="term" value="C:extracellular region"/>
    <property type="evidence" value="ECO:0007669"/>
    <property type="project" value="InterPro"/>
</dbReference>
<dbReference type="GO" id="GO:0008061">
    <property type="term" value="F:chitin binding"/>
    <property type="evidence" value="ECO:0007669"/>
    <property type="project" value="InterPro"/>
</dbReference>
<name>A0A8S3CQ30_9BILA</name>
<feature type="domain" description="Chitin-binding type-2" evidence="1">
    <location>
        <begin position="5"/>
        <end position="28"/>
    </location>
</feature>
<accession>A0A8S3CQ30</accession>
<evidence type="ECO:0000313" key="2">
    <source>
        <dbReference type="EMBL" id="CAF4550734.1"/>
    </source>
</evidence>
<dbReference type="EMBL" id="CAJOBJ010188203">
    <property type="protein sequence ID" value="CAF4943800.1"/>
    <property type="molecule type" value="Genomic_DNA"/>
</dbReference>
<dbReference type="Proteomes" id="UP000681967">
    <property type="component" value="Unassembled WGS sequence"/>
</dbReference>
<sequence>NDEQYICENQLLFNPESNICDYPINVVCGGKGLLRRPVDFSNGTVANSSAIMVYGTELH</sequence>
<dbReference type="AlphaFoldDB" id="A0A8S3CQ30"/>
<dbReference type="Pfam" id="PF01607">
    <property type="entry name" value="CBM_14"/>
    <property type="match status" value="1"/>
</dbReference>
<dbReference type="Proteomes" id="UP000681720">
    <property type="component" value="Unassembled WGS sequence"/>
</dbReference>
<feature type="non-terminal residue" evidence="3">
    <location>
        <position position="1"/>
    </location>
</feature>